<keyword evidence="2 5" id="KW-0812">Transmembrane</keyword>
<reference evidence="6" key="1">
    <citation type="journal article" date="2019" name="Microbiol. Resour. Announc.">
        <title>Complete Genome Sequence of Rubrobacter xylanophilus Strain AA3-22, Isolated from Arima Onsen in Japan.</title>
        <authorList>
            <person name="Tomariguchi N."/>
            <person name="Miyazaki K."/>
        </authorList>
    </citation>
    <scope>NUCLEOTIDE SEQUENCE [LARGE SCALE GENOMIC DNA]</scope>
    <source>
        <strain evidence="6">AA3-22</strain>
    </source>
</reference>
<dbReference type="PANTHER" id="PTHR36116:SF1">
    <property type="entry name" value="UPF0060 MEMBRANE PROTEIN YNFA"/>
    <property type="match status" value="1"/>
</dbReference>
<dbReference type="SUPFAM" id="SSF103481">
    <property type="entry name" value="Multidrug resistance efflux transporter EmrE"/>
    <property type="match status" value="1"/>
</dbReference>
<keyword evidence="1 5" id="KW-1003">Cell membrane</keyword>
<dbReference type="InterPro" id="IPR003844">
    <property type="entry name" value="UPF0060"/>
</dbReference>
<feature type="transmembrane region" description="Helical" evidence="5">
    <location>
        <begin position="7"/>
        <end position="31"/>
    </location>
</feature>
<evidence type="ECO:0000313" key="6">
    <source>
        <dbReference type="EMBL" id="BBL81097.1"/>
    </source>
</evidence>
<name>A0A510HQ76_9ACTN</name>
<organism evidence="6 7">
    <name type="scientific">Rubrobacter xylanophilus</name>
    <dbReference type="NCBI Taxonomy" id="49319"/>
    <lineage>
        <taxon>Bacteria</taxon>
        <taxon>Bacillati</taxon>
        <taxon>Actinomycetota</taxon>
        <taxon>Rubrobacteria</taxon>
        <taxon>Rubrobacterales</taxon>
        <taxon>Rubrobacteraceae</taxon>
        <taxon>Rubrobacter</taxon>
    </lineage>
</organism>
<comment type="similarity">
    <text evidence="5">Belongs to the UPF0060 family.</text>
</comment>
<evidence type="ECO:0000313" key="7">
    <source>
        <dbReference type="Proteomes" id="UP000318065"/>
    </source>
</evidence>
<evidence type="ECO:0000256" key="5">
    <source>
        <dbReference type="HAMAP-Rule" id="MF_00010"/>
    </source>
</evidence>
<dbReference type="Proteomes" id="UP000318065">
    <property type="component" value="Chromosome"/>
</dbReference>
<evidence type="ECO:0000256" key="3">
    <source>
        <dbReference type="ARBA" id="ARBA00022989"/>
    </source>
</evidence>
<sequence>MLVDRLAVIMLLFTLAGLCEIGGGYLVWGWLREEWPLWLAILGGAVLFLYGVVAALQPISEFGRVYAAYGGIFIAMSLLWGVLVDGFRPDRYDVAGALIALTGVLVMVAPERGAG</sequence>
<proteinExistence type="inferred from homology"/>
<dbReference type="PANTHER" id="PTHR36116">
    <property type="entry name" value="UPF0060 MEMBRANE PROTEIN YNFA"/>
    <property type="match status" value="1"/>
</dbReference>
<comment type="subcellular location">
    <subcellularLocation>
        <location evidence="5">Cell membrane</location>
        <topology evidence="5">Multi-pass membrane protein</topology>
    </subcellularLocation>
</comment>
<feature type="transmembrane region" description="Helical" evidence="5">
    <location>
        <begin position="37"/>
        <end position="56"/>
    </location>
</feature>
<keyword evidence="3 5" id="KW-1133">Transmembrane helix</keyword>
<keyword evidence="7" id="KW-1185">Reference proteome</keyword>
<evidence type="ECO:0000256" key="1">
    <source>
        <dbReference type="ARBA" id="ARBA00022475"/>
    </source>
</evidence>
<dbReference type="Pfam" id="PF02694">
    <property type="entry name" value="UPF0060"/>
    <property type="match status" value="1"/>
</dbReference>
<dbReference type="NCBIfam" id="NF002586">
    <property type="entry name" value="PRK02237.1"/>
    <property type="match status" value="1"/>
</dbReference>
<dbReference type="AlphaFoldDB" id="A0A510HQ76"/>
<evidence type="ECO:0000256" key="4">
    <source>
        <dbReference type="ARBA" id="ARBA00023136"/>
    </source>
</evidence>
<accession>A0A510HQ76</accession>
<keyword evidence="4 5" id="KW-0472">Membrane</keyword>
<dbReference type="EMBL" id="AP019791">
    <property type="protein sequence ID" value="BBL81097.1"/>
    <property type="molecule type" value="Genomic_DNA"/>
</dbReference>
<dbReference type="GO" id="GO:0005886">
    <property type="term" value="C:plasma membrane"/>
    <property type="evidence" value="ECO:0007669"/>
    <property type="project" value="UniProtKB-SubCell"/>
</dbReference>
<gene>
    <name evidence="6" type="ORF">RxyAA322_29510</name>
</gene>
<dbReference type="HAMAP" id="MF_00010">
    <property type="entry name" value="UPF0060"/>
    <property type="match status" value="1"/>
</dbReference>
<evidence type="ECO:0000256" key="2">
    <source>
        <dbReference type="ARBA" id="ARBA00022692"/>
    </source>
</evidence>
<protein>
    <submittedName>
        <fullName evidence="6">UPF0060 membrane protein</fullName>
    </submittedName>
</protein>
<feature type="transmembrane region" description="Helical" evidence="5">
    <location>
        <begin position="63"/>
        <end position="82"/>
    </location>
</feature>
<dbReference type="InterPro" id="IPR037185">
    <property type="entry name" value="EmrE-like"/>
</dbReference>